<feature type="compositionally biased region" description="Basic and acidic residues" evidence="1">
    <location>
        <begin position="482"/>
        <end position="491"/>
    </location>
</feature>
<evidence type="ECO:0000256" key="1">
    <source>
        <dbReference type="SAM" id="MobiDB-lite"/>
    </source>
</evidence>
<feature type="transmembrane region" description="Helical" evidence="2">
    <location>
        <begin position="435"/>
        <end position="452"/>
    </location>
</feature>
<dbReference type="OrthoDB" id="8229713at2"/>
<dbReference type="RefSeq" id="WP_126394263.1">
    <property type="nucleotide sequence ID" value="NZ_CP034539.1"/>
</dbReference>
<dbReference type="EMBL" id="CP034539">
    <property type="protein sequence ID" value="AZQ36755.1"/>
    <property type="molecule type" value="Genomic_DNA"/>
</dbReference>
<feature type="compositionally biased region" description="Pro residues" evidence="1">
    <location>
        <begin position="465"/>
        <end position="475"/>
    </location>
</feature>
<dbReference type="AlphaFoldDB" id="A0A3S9MC55"/>
<gene>
    <name evidence="3" type="ORF">EJ357_27655</name>
</gene>
<feature type="region of interest" description="Disordered" evidence="1">
    <location>
        <begin position="460"/>
        <end position="491"/>
    </location>
</feature>
<feature type="transmembrane region" description="Helical" evidence="2">
    <location>
        <begin position="35"/>
        <end position="57"/>
    </location>
</feature>
<keyword evidence="2" id="KW-0472">Membrane</keyword>
<feature type="transmembrane region" description="Helical" evidence="2">
    <location>
        <begin position="190"/>
        <end position="212"/>
    </location>
</feature>
<evidence type="ECO:0000313" key="3">
    <source>
        <dbReference type="EMBL" id="AZQ36755.1"/>
    </source>
</evidence>
<feature type="transmembrane region" description="Helical" evidence="2">
    <location>
        <begin position="267"/>
        <end position="286"/>
    </location>
</feature>
<keyword evidence="4" id="KW-1185">Reference proteome</keyword>
<evidence type="ECO:0000313" key="4">
    <source>
        <dbReference type="Proteomes" id="UP000280298"/>
    </source>
</evidence>
<feature type="transmembrane region" description="Helical" evidence="2">
    <location>
        <begin position="64"/>
        <end position="87"/>
    </location>
</feature>
<feature type="transmembrane region" description="Helical" evidence="2">
    <location>
        <begin position="378"/>
        <end position="398"/>
    </location>
</feature>
<dbReference type="Proteomes" id="UP000280298">
    <property type="component" value="Chromosome"/>
</dbReference>
<accession>A0A3S9MC55</accession>
<feature type="transmembrane region" description="Helical" evidence="2">
    <location>
        <begin position="144"/>
        <end position="170"/>
    </location>
</feature>
<feature type="transmembrane region" description="Helical" evidence="2">
    <location>
        <begin position="410"/>
        <end position="429"/>
    </location>
</feature>
<feature type="transmembrane region" description="Helical" evidence="2">
    <location>
        <begin position="99"/>
        <end position="123"/>
    </location>
</feature>
<sequence>MRGSQERGLAAVCCWAVVLIALLPGMILLSAHPRFGAALAVQCVVLAHSGAALARVLTATSVRLMALGFWLFTYVWLGLAPFAMLATDTYPLSFRTGEATAFAASALIELGLIAYSGGVALAAGRGSTRPVVLEPLLSRRLTPVPVLLLCGLALVFAVALIPQQGGWAAFFTSRQAVRQTGAASETARAMSIWAVAVPAFWGLLGLLHLPLLKRGDRWLRKVRWMLLPLMLALNVVVNNPISRPRFWAGTVLLTLLFSWRRFDSPRVFRVTAAALAAVVLLVFPYSDYFRYDQRETVHVVPLSEQLTTGMDYDSYQQMQTGVDYVAENGFSPSSALGVPLFMVPRSAWPDKPQATGAEFADYAGYDFKNLSAPLWIEGFLWAGAPCVVLVFLLLGVASRRMDDIRERLRDSRSTLAVLLVPAFAFYQLILLRGSLIAIVGPLVLVLVVPLLITTRSARSSRVPSPALPPPTPGHAPIPGKGGIRDHSHQPG</sequence>
<evidence type="ECO:0008006" key="5">
    <source>
        <dbReference type="Google" id="ProtNLM"/>
    </source>
</evidence>
<name>A0A3S9MC55_9ACTN</name>
<dbReference type="KEGG" id="scya:EJ357_27655"/>
<feature type="transmembrane region" description="Helical" evidence="2">
    <location>
        <begin position="9"/>
        <end position="29"/>
    </location>
</feature>
<keyword evidence="2" id="KW-0812">Transmembrane</keyword>
<evidence type="ECO:0000256" key="2">
    <source>
        <dbReference type="SAM" id="Phobius"/>
    </source>
</evidence>
<organism evidence="3 4">
    <name type="scientific">Streptomyces cyaneochromogenes</name>
    <dbReference type="NCBI Taxonomy" id="2496836"/>
    <lineage>
        <taxon>Bacteria</taxon>
        <taxon>Bacillati</taxon>
        <taxon>Actinomycetota</taxon>
        <taxon>Actinomycetes</taxon>
        <taxon>Kitasatosporales</taxon>
        <taxon>Streptomycetaceae</taxon>
        <taxon>Streptomyces</taxon>
    </lineage>
</organism>
<reference evidence="3 4" key="1">
    <citation type="journal article" date="2019" name="Int. J. Syst. Evol. Microbiol.">
        <title>Streptomyces cyaneochromogenes sp. nov., a blue pigment-producing actinomycete from manganese-contaminated soil.</title>
        <authorList>
            <person name="Tang X."/>
            <person name="Zhao J."/>
            <person name="Li K."/>
            <person name="Chen Z."/>
            <person name="Sun Y."/>
            <person name="Gao J."/>
        </authorList>
    </citation>
    <scope>NUCLEOTIDE SEQUENCE [LARGE SCALE GENOMIC DNA]</scope>
    <source>
        <strain evidence="3 4">MK-45</strain>
    </source>
</reference>
<proteinExistence type="predicted"/>
<keyword evidence="2" id="KW-1133">Transmembrane helix</keyword>
<protein>
    <recommendedName>
        <fullName evidence="5">O-antigen polysaccharide polymerase Wzy</fullName>
    </recommendedName>
</protein>